<organism evidence="4 5">
    <name type="scientific">Paraoerskovia sediminicola</name>
    <dbReference type="NCBI Taxonomy" id="1138587"/>
    <lineage>
        <taxon>Bacteria</taxon>
        <taxon>Bacillati</taxon>
        <taxon>Actinomycetota</taxon>
        <taxon>Actinomycetes</taxon>
        <taxon>Micrococcales</taxon>
        <taxon>Cellulomonadaceae</taxon>
        <taxon>Paraoerskovia</taxon>
    </lineage>
</organism>
<dbReference type="Gene3D" id="3.30.565.10">
    <property type="entry name" value="Histidine kinase-like ATPase, C-terminal domain"/>
    <property type="match status" value="1"/>
</dbReference>
<evidence type="ECO:0000256" key="1">
    <source>
        <dbReference type="ARBA" id="ARBA00022801"/>
    </source>
</evidence>
<dbReference type="Pfam" id="PF01590">
    <property type="entry name" value="GAF"/>
    <property type="match status" value="1"/>
</dbReference>
<keyword evidence="1" id="KW-0378">Hydrolase</keyword>
<accession>A0ABM8G0W9</accession>
<feature type="domain" description="GAF" evidence="2">
    <location>
        <begin position="193"/>
        <end position="341"/>
    </location>
</feature>
<dbReference type="Pfam" id="PF07228">
    <property type="entry name" value="SpoIIE"/>
    <property type="match status" value="1"/>
</dbReference>
<dbReference type="PANTHER" id="PTHR43156:SF2">
    <property type="entry name" value="STAGE II SPORULATION PROTEIN E"/>
    <property type="match status" value="1"/>
</dbReference>
<dbReference type="Gene3D" id="3.30.450.40">
    <property type="match status" value="2"/>
</dbReference>
<dbReference type="SUPFAM" id="SSF81606">
    <property type="entry name" value="PP2C-like"/>
    <property type="match status" value="1"/>
</dbReference>
<dbReference type="Proteomes" id="UP001321475">
    <property type="component" value="Chromosome"/>
</dbReference>
<dbReference type="SMART" id="SM00331">
    <property type="entry name" value="PP2C_SIG"/>
    <property type="match status" value="1"/>
</dbReference>
<dbReference type="CDD" id="cd16936">
    <property type="entry name" value="HATPase_RsbW-like"/>
    <property type="match status" value="1"/>
</dbReference>
<gene>
    <name evidence="4" type="ORF">GCM10025865_10200</name>
</gene>
<dbReference type="EMBL" id="AP027729">
    <property type="protein sequence ID" value="BDZ41721.1"/>
    <property type="molecule type" value="Genomic_DNA"/>
</dbReference>
<dbReference type="Pfam" id="PF13185">
    <property type="entry name" value="GAF_2"/>
    <property type="match status" value="1"/>
</dbReference>
<feature type="domain" description="PPM-type phosphatase" evidence="3">
    <location>
        <begin position="358"/>
        <end position="577"/>
    </location>
</feature>
<dbReference type="PANTHER" id="PTHR43156">
    <property type="entry name" value="STAGE II SPORULATION PROTEIN E-RELATED"/>
    <property type="match status" value="1"/>
</dbReference>
<feature type="domain" description="GAF" evidence="2">
    <location>
        <begin position="19"/>
        <end position="165"/>
    </location>
</feature>
<evidence type="ECO:0000313" key="5">
    <source>
        <dbReference type="Proteomes" id="UP001321475"/>
    </source>
</evidence>
<dbReference type="InterPro" id="IPR003018">
    <property type="entry name" value="GAF"/>
</dbReference>
<name>A0ABM8G0W9_9CELL</name>
<dbReference type="RefSeq" id="WP_286218821.1">
    <property type="nucleotide sequence ID" value="NZ_AP027729.1"/>
</dbReference>
<dbReference type="Pfam" id="PF13581">
    <property type="entry name" value="HATPase_c_2"/>
    <property type="match status" value="1"/>
</dbReference>
<protein>
    <recommendedName>
        <fullName evidence="6">Serine phosphatase RsbU, regulator of sigma subunit</fullName>
    </recommendedName>
</protein>
<dbReference type="InterPro" id="IPR001932">
    <property type="entry name" value="PPM-type_phosphatase-like_dom"/>
</dbReference>
<evidence type="ECO:0000259" key="3">
    <source>
        <dbReference type="SMART" id="SM00331"/>
    </source>
</evidence>
<evidence type="ECO:0008006" key="6">
    <source>
        <dbReference type="Google" id="ProtNLM"/>
    </source>
</evidence>
<dbReference type="SMART" id="SM00065">
    <property type="entry name" value="GAF"/>
    <property type="match status" value="2"/>
</dbReference>
<dbReference type="InterPro" id="IPR036457">
    <property type="entry name" value="PPM-type-like_dom_sf"/>
</dbReference>
<proteinExistence type="predicted"/>
<reference evidence="5" key="1">
    <citation type="journal article" date="2019" name="Int. J. Syst. Evol. Microbiol.">
        <title>The Global Catalogue of Microorganisms (GCM) 10K type strain sequencing project: providing services to taxonomists for standard genome sequencing and annotation.</title>
        <authorList>
            <consortium name="The Broad Institute Genomics Platform"/>
            <consortium name="The Broad Institute Genome Sequencing Center for Infectious Disease"/>
            <person name="Wu L."/>
            <person name="Ma J."/>
        </authorList>
    </citation>
    <scope>NUCLEOTIDE SEQUENCE [LARGE SCALE GENOMIC DNA]</scope>
    <source>
        <strain evidence="5">NBRC 108565</strain>
    </source>
</reference>
<sequence>MTDASALRDLLETGLGEATRDVSFDRLARVLQRELRTMGAAVVLVLADRRVLPGACGLPEQTQRSRQLPPGPAFSQFVVADDAPYVVADTRQDPRMGDLRMIDALGIGAYAGYPVRDLEGRAVGALCAVEDRPRDWSAADLAALEDVAEACSAELRLRAERERARRIQHAAVSANRQSRALLMLSEAFAEAASIAEVEETLAHVATSGLGARYTGLALRVPGAHTVAYASNTFLPPGEAAAPLVTAIDADSPVAEAVRTRELVSYRDAAAVAAAHPDVALDAATGARVLAPMTSGGEVTGVVLLVWDSAQEAGREDRAVEQALARYTAQALDRVRMLEDRRRVATTLQSAMLTDLPPVAGLELAATYSPATRADQVGGDWYDAVVIDDQASVLMIGDVTGHDMGAAALMGQLRSMLRTFAWSQDEAPSTLLGLLDRANKGLGLDATGTAVVVRLDRHPRSGAYTMTWSSAGHPAPVVLDAEGKARPLDGHPDLMLGIVPTALREDHVTVLEPGDTLLLYTDGLIEDRTAATGTDVESVLTSLEAHADTPTGALPNSLVRRVVGHRQRDDVAVLVARVRDGAPDRLATNQHPLHRSRAIETGAAATGRARRWVDDLLESCAVSPRVRRDAMLLTSELVTNALRHGDPPVSITVRVDDDLVHIEVSDGSTELPVLRDPPPEQPGGRGIQLVSRFATDWGTASLEEGKSVWFDLGREAPTKRRSSLPLRR</sequence>
<keyword evidence="5" id="KW-1185">Reference proteome</keyword>
<dbReference type="SUPFAM" id="SSF55874">
    <property type="entry name" value="ATPase domain of HSP90 chaperone/DNA topoisomerase II/histidine kinase"/>
    <property type="match status" value="1"/>
</dbReference>
<dbReference type="SUPFAM" id="SSF55781">
    <property type="entry name" value="GAF domain-like"/>
    <property type="match status" value="2"/>
</dbReference>
<evidence type="ECO:0000259" key="2">
    <source>
        <dbReference type="SMART" id="SM00065"/>
    </source>
</evidence>
<dbReference type="InterPro" id="IPR052016">
    <property type="entry name" value="Bact_Sigma-Reg"/>
</dbReference>
<evidence type="ECO:0000313" key="4">
    <source>
        <dbReference type="EMBL" id="BDZ41721.1"/>
    </source>
</evidence>
<dbReference type="Gene3D" id="3.60.40.10">
    <property type="entry name" value="PPM-type phosphatase domain"/>
    <property type="match status" value="1"/>
</dbReference>
<dbReference type="InterPro" id="IPR036890">
    <property type="entry name" value="HATPase_C_sf"/>
</dbReference>
<dbReference type="InterPro" id="IPR003594">
    <property type="entry name" value="HATPase_dom"/>
</dbReference>
<dbReference type="InterPro" id="IPR029016">
    <property type="entry name" value="GAF-like_dom_sf"/>
</dbReference>